<reference evidence="1" key="1">
    <citation type="submission" date="2022-10" db="EMBL/GenBank/DDBJ databases">
        <title>Complete genome sequence of Capnocytophaga ochracea KCOM 2812 isolated from actinomycosis lesion.</title>
        <authorList>
            <person name="Kook J.-K."/>
            <person name="Park S.-N."/>
            <person name="Lim Y.K."/>
        </authorList>
    </citation>
    <scope>NUCLEOTIDE SEQUENCE</scope>
    <source>
        <strain evidence="1">KCOM 28121</strain>
    </source>
</reference>
<dbReference type="AlphaFoldDB" id="A0AA47A1V3"/>
<dbReference type="Proteomes" id="UP001163262">
    <property type="component" value="Chromosome"/>
</dbReference>
<organism evidence="1 2">
    <name type="scientific">Capnocytophaga ochracea</name>
    <dbReference type="NCBI Taxonomy" id="1018"/>
    <lineage>
        <taxon>Bacteria</taxon>
        <taxon>Pseudomonadati</taxon>
        <taxon>Bacteroidota</taxon>
        <taxon>Flavobacteriia</taxon>
        <taxon>Flavobacteriales</taxon>
        <taxon>Flavobacteriaceae</taxon>
        <taxon>Capnocytophaga</taxon>
    </lineage>
</organism>
<name>A0AA47A1V3_CAPOC</name>
<protein>
    <submittedName>
        <fullName evidence="1">Uncharacterized protein</fullName>
    </submittedName>
</protein>
<dbReference type="EMBL" id="CP110230">
    <property type="protein sequence ID" value="UZD39941.1"/>
    <property type="molecule type" value="Genomic_DNA"/>
</dbReference>
<evidence type="ECO:0000313" key="2">
    <source>
        <dbReference type="Proteomes" id="UP001163262"/>
    </source>
</evidence>
<accession>A0AA47A1V3</accession>
<sequence>MTYTITIDNSPQALSFIEFVKNLDFVSITKTKENSTKSNVVLNEQKELKKRFFKALKEAEDIRTGKKEAIDLDELLNEL</sequence>
<gene>
    <name evidence="1" type="ORF">OL231_07040</name>
</gene>
<proteinExistence type="predicted"/>
<evidence type="ECO:0000313" key="1">
    <source>
        <dbReference type="EMBL" id="UZD39941.1"/>
    </source>
</evidence>
<dbReference type="RefSeq" id="WP_178977279.1">
    <property type="nucleotide sequence ID" value="NZ_CP110230.1"/>
</dbReference>